<sequence>MKKIIGVAVAIAVAIASVIDGYIVFFKGHQRHSQTSSNSNQSSTSTESSSSTSSNQTTNGQYKDGTFTSKTVTTPHGTMQVSVVISNGKITNIKILKYPDKESKSESINSQSLPTYQSEAIKAQSANIQQVSGATETYTGFTNSLQDALNKAV</sequence>
<feature type="region of interest" description="Disordered" evidence="1">
    <location>
        <begin position="31"/>
        <end position="73"/>
    </location>
</feature>
<dbReference type="Proteomes" id="UP001314200">
    <property type="component" value="Unassembled WGS sequence"/>
</dbReference>
<reference evidence="3 4" key="1">
    <citation type="submission" date="2023-10" db="EMBL/GenBank/DDBJ databases">
        <authorList>
            <person name="Botero Cardona J."/>
        </authorList>
    </citation>
    <scope>NUCLEOTIDE SEQUENCE [LARGE SCALE GENOMIC DNA]</scope>
    <source>
        <strain evidence="3 4">R-82641</strain>
    </source>
</reference>
<dbReference type="Gene3D" id="3.90.1010.20">
    <property type="match status" value="1"/>
</dbReference>
<feature type="compositionally biased region" description="Low complexity" evidence="1">
    <location>
        <begin position="33"/>
        <end position="59"/>
    </location>
</feature>
<gene>
    <name evidence="3" type="ORF">R82641_BJNNKPBH_00639</name>
</gene>
<feature type="domain" description="FMN-binding" evidence="2">
    <location>
        <begin position="74"/>
        <end position="152"/>
    </location>
</feature>
<name>A0ABM9MT93_9LACO</name>
<dbReference type="RefSeq" id="WP_288846172.1">
    <property type="nucleotide sequence ID" value="NZ_CAUZLJ010000004.1"/>
</dbReference>
<evidence type="ECO:0000256" key="1">
    <source>
        <dbReference type="SAM" id="MobiDB-lite"/>
    </source>
</evidence>
<evidence type="ECO:0000259" key="2">
    <source>
        <dbReference type="SMART" id="SM00900"/>
    </source>
</evidence>
<comment type="caution">
    <text evidence="3">The sequence shown here is derived from an EMBL/GenBank/DDBJ whole genome shotgun (WGS) entry which is preliminary data.</text>
</comment>
<dbReference type="SMART" id="SM00900">
    <property type="entry name" value="FMN_bind"/>
    <property type="match status" value="1"/>
</dbReference>
<keyword evidence="4" id="KW-1185">Reference proteome</keyword>
<protein>
    <submittedName>
        <fullName evidence="3">Contains FMN-binding domain</fullName>
    </submittedName>
</protein>
<evidence type="ECO:0000313" key="4">
    <source>
        <dbReference type="Proteomes" id="UP001314200"/>
    </source>
</evidence>
<dbReference type="InterPro" id="IPR007329">
    <property type="entry name" value="FMN-bd"/>
</dbReference>
<accession>A0ABM9MT93</accession>
<dbReference type="EMBL" id="CAUZLY010000004">
    <property type="protein sequence ID" value="CAK1238420.1"/>
    <property type="molecule type" value="Genomic_DNA"/>
</dbReference>
<evidence type="ECO:0000313" key="3">
    <source>
        <dbReference type="EMBL" id="CAK1238420.1"/>
    </source>
</evidence>
<dbReference type="Pfam" id="PF04205">
    <property type="entry name" value="FMN_bind"/>
    <property type="match status" value="1"/>
</dbReference>
<organism evidence="3 4">
    <name type="scientific">Fructobacillus cardui</name>
    <dbReference type="NCBI Taxonomy" id="2893170"/>
    <lineage>
        <taxon>Bacteria</taxon>
        <taxon>Bacillati</taxon>
        <taxon>Bacillota</taxon>
        <taxon>Bacilli</taxon>
        <taxon>Lactobacillales</taxon>
        <taxon>Lactobacillaceae</taxon>
        <taxon>Fructobacillus</taxon>
    </lineage>
</organism>
<proteinExistence type="predicted"/>